<dbReference type="Pfam" id="PF02627">
    <property type="entry name" value="CMD"/>
    <property type="match status" value="1"/>
</dbReference>
<dbReference type="Gene3D" id="1.20.1290.10">
    <property type="entry name" value="AhpD-like"/>
    <property type="match status" value="1"/>
</dbReference>
<gene>
    <name evidence="3" type="ORF">GCM10018781_46400</name>
</gene>
<feature type="region of interest" description="Disordered" evidence="1">
    <location>
        <begin position="110"/>
        <end position="133"/>
    </location>
</feature>
<dbReference type="RefSeq" id="WP_190212821.1">
    <property type="nucleotide sequence ID" value="NZ_BNBO01000028.1"/>
</dbReference>
<protein>
    <recommendedName>
        <fullName evidence="2">Carboxymuconolactone decarboxylase-like domain-containing protein</fullName>
    </recommendedName>
</protein>
<dbReference type="GO" id="GO:0051920">
    <property type="term" value="F:peroxiredoxin activity"/>
    <property type="evidence" value="ECO:0007669"/>
    <property type="project" value="InterPro"/>
</dbReference>
<dbReference type="EMBL" id="BNBO01000028">
    <property type="protein sequence ID" value="GHH76078.1"/>
    <property type="molecule type" value="Genomic_DNA"/>
</dbReference>
<dbReference type="AlphaFoldDB" id="A0A919KXD5"/>
<proteinExistence type="predicted"/>
<reference evidence="3" key="1">
    <citation type="journal article" date="2014" name="Int. J. Syst. Evol. Microbiol.">
        <title>Complete genome sequence of Corynebacterium casei LMG S-19264T (=DSM 44701T), isolated from a smear-ripened cheese.</title>
        <authorList>
            <consortium name="US DOE Joint Genome Institute (JGI-PGF)"/>
            <person name="Walter F."/>
            <person name="Albersmeier A."/>
            <person name="Kalinowski J."/>
            <person name="Ruckert C."/>
        </authorList>
    </citation>
    <scope>NUCLEOTIDE SEQUENCE</scope>
    <source>
        <strain evidence="3">JCM 4646</strain>
    </source>
</reference>
<keyword evidence="4" id="KW-1185">Reference proteome</keyword>
<dbReference type="SUPFAM" id="SSF69118">
    <property type="entry name" value="AhpD-like"/>
    <property type="match status" value="1"/>
</dbReference>
<name>A0A919KXD5_9ACTN</name>
<evidence type="ECO:0000313" key="3">
    <source>
        <dbReference type="EMBL" id="GHH76078.1"/>
    </source>
</evidence>
<dbReference type="InterPro" id="IPR029032">
    <property type="entry name" value="AhpD-like"/>
</dbReference>
<feature type="domain" description="Carboxymuconolactone decarboxylase-like" evidence="2">
    <location>
        <begin position="18"/>
        <end position="98"/>
    </location>
</feature>
<dbReference type="Proteomes" id="UP000617734">
    <property type="component" value="Unassembled WGS sequence"/>
</dbReference>
<evidence type="ECO:0000256" key="1">
    <source>
        <dbReference type="SAM" id="MobiDB-lite"/>
    </source>
</evidence>
<organism evidence="3 4">
    <name type="scientific">Kitasatospora indigofera</name>
    <dbReference type="NCBI Taxonomy" id="67307"/>
    <lineage>
        <taxon>Bacteria</taxon>
        <taxon>Bacillati</taxon>
        <taxon>Actinomycetota</taxon>
        <taxon>Actinomycetes</taxon>
        <taxon>Kitasatosporales</taxon>
        <taxon>Streptomycetaceae</taxon>
        <taxon>Kitasatospora</taxon>
    </lineage>
</organism>
<evidence type="ECO:0000259" key="2">
    <source>
        <dbReference type="Pfam" id="PF02627"/>
    </source>
</evidence>
<dbReference type="InterPro" id="IPR003779">
    <property type="entry name" value="CMD-like"/>
</dbReference>
<dbReference type="GeneID" id="95355022"/>
<reference evidence="3" key="2">
    <citation type="submission" date="2020-09" db="EMBL/GenBank/DDBJ databases">
        <authorList>
            <person name="Sun Q."/>
            <person name="Ohkuma M."/>
        </authorList>
    </citation>
    <scope>NUCLEOTIDE SEQUENCE</scope>
    <source>
        <strain evidence="3">JCM 4646</strain>
    </source>
</reference>
<comment type="caution">
    <text evidence="3">The sequence shown here is derived from an EMBL/GenBank/DDBJ whole genome shotgun (WGS) entry which is preliminary data.</text>
</comment>
<accession>A0A919KXD5</accession>
<sequence length="133" mass="13294">MAVFDASDDPGQAAGSVPPLLETLTGMTLGAFEASGLDEETYLLVRIAALVAMGAVPDSYLLNVAAARRSGIPAERVRGLLVALAPLVGSARIVAAARGMEQALGVTLLAPEPEPEPEPGSESGSDAAPGSGV</sequence>
<evidence type="ECO:0000313" key="4">
    <source>
        <dbReference type="Proteomes" id="UP000617734"/>
    </source>
</evidence>